<feature type="chain" id="PRO_5046235360" description="DUF1579 domain-containing protein" evidence="1">
    <location>
        <begin position="25"/>
        <end position="187"/>
    </location>
</feature>
<accession>A0ABU1MYQ5</accession>
<dbReference type="EMBL" id="JAVDRL010000005">
    <property type="protein sequence ID" value="MDR6531312.1"/>
    <property type="molecule type" value="Genomic_DNA"/>
</dbReference>
<evidence type="ECO:0008006" key="4">
    <source>
        <dbReference type="Google" id="ProtNLM"/>
    </source>
</evidence>
<dbReference type="RefSeq" id="WP_310031173.1">
    <property type="nucleotide sequence ID" value="NZ_JAVDRL010000005.1"/>
</dbReference>
<protein>
    <recommendedName>
        <fullName evidence="4">DUF1579 domain-containing protein</fullName>
    </recommendedName>
</protein>
<feature type="signal peptide" evidence="1">
    <location>
        <begin position="1"/>
        <end position="24"/>
    </location>
</feature>
<evidence type="ECO:0000256" key="1">
    <source>
        <dbReference type="SAM" id="SignalP"/>
    </source>
</evidence>
<gene>
    <name evidence="2" type="ORF">J2800_002054</name>
</gene>
<evidence type="ECO:0000313" key="3">
    <source>
        <dbReference type="Proteomes" id="UP001262754"/>
    </source>
</evidence>
<organism evidence="2 3">
    <name type="scientific">Caulobacter rhizosphaerae</name>
    <dbReference type="NCBI Taxonomy" id="2010972"/>
    <lineage>
        <taxon>Bacteria</taxon>
        <taxon>Pseudomonadati</taxon>
        <taxon>Pseudomonadota</taxon>
        <taxon>Alphaproteobacteria</taxon>
        <taxon>Caulobacterales</taxon>
        <taxon>Caulobacteraceae</taxon>
        <taxon>Caulobacter</taxon>
    </lineage>
</organism>
<proteinExistence type="predicted"/>
<evidence type="ECO:0000313" key="2">
    <source>
        <dbReference type="EMBL" id="MDR6531312.1"/>
    </source>
</evidence>
<keyword evidence="3" id="KW-1185">Reference proteome</keyword>
<name>A0ABU1MYQ5_9CAUL</name>
<dbReference type="Proteomes" id="UP001262754">
    <property type="component" value="Unassembled WGS sequence"/>
</dbReference>
<reference evidence="2 3" key="1">
    <citation type="submission" date="2023-07" db="EMBL/GenBank/DDBJ databases">
        <title>Sorghum-associated microbial communities from plants grown in Nebraska, USA.</title>
        <authorList>
            <person name="Schachtman D."/>
        </authorList>
    </citation>
    <scope>NUCLEOTIDE SEQUENCE [LARGE SCALE GENOMIC DNA]</scope>
    <source>
        <strain evidence="2 3">DS2154</strain>
    </source>
</reference>
<comment type="caution">
    <text evidence="2">The sequence shown here is derived from an EMBL/GenBank/DDBJ whole genome shotgun (WGS) entry which is preliminary data.</text>
</comment>
<sequence>MIHSLKAVGAALALLLGGPPLAIAAQPSPAVAAKSQDGQRDFDWEIGEWTTRLSRLQHPLTGSNAWVEYEGVTVVRPVLDGSANLVELKVKGAAGRIEGLSLRLYDPDAQQWSLNFAGGGVLTRPVYGQFKEGRGVFYGQDTLGGRAILVRFIISDVTANAARFEQAFSDDGGINWEVNWIAVDTRR</sequence>
<keyword evidence="1" id="KW-0732">Signal</keyword>